<dbReference type="Proteomes" id="UP000623608">
    <property type="component" value="Unassembled WGS sequence"/>
</dbReference>
<evidence type="ECO:0000313" key="3">
    <source>
        <dbReference type="Proteomes" id="UP000623608"/>
    </source>
</evidence>
<dbReference type="NCBIfam" id="NF047509">
    <property type="entry name" value="Rv3131_FMN_oxido"/>
    <property type="match status" value="1"/>
</dbReference>
<reference evidence="2" key="1">
    <citation type="submission" date="2021-01" db="EMBL/GenBank/DDBJ databases">
        <title>Whole genome shotgun sequence of Actinoplanes tereljensis NBRC 105297.</title>
        <authorList>
            <person name="Komaki H."/>
            <person name="Tamura T."/>
        </authorList>
    </citation>
    <scope>NUCLEOTIDE SEQUENCE</scope>
    <source>
        <strain evidence="2">NBRC 105297</strain>
    </source>
</reference>
<keyword evidence="3" id="KW-1185">Reference proteome</keyword>
<dbReference type="Gene3D" id="3.40.109.10">
    <property type="entry name" value="NADH Oxidase"/>
    <property type="match status" value="1"/>
</dbReference>
<accession>A0A919TWJ5</accession>
<dbReference type="SUPFAM" id="SSF55469">
    <property type="entry name" value="FMN-dependent nitroreductase-like"/>
    <property type="match status" value="2"/>
</dbReference>
<dbReference type="GO" id="GO:0016491">
    <property type="term" value="F:oxidoreductase activity"/>
    <property type="evidence" value="ECO:0007669"/>
    <property type="project" value="InterPro"/>
</dbReference>
<name>A0A919TWJ5_9ACTN</name>
<dbReference type="AlphaFoldDB" id="A0A919TWJ5"/>
<evidence type="ECO:0000256" key="1">
    <source>
        <dbReference type="SAM" id="MobiDB-lite"/>
    </source>
</evidence>
<dbReference type="RefSeq" id="WP_203811245.1">
    <property type="nucleotide sequence ID" value="NZ_BOMY01000039.1"/>
</dbReference>
<proteinExistence type="predicted"/>
<dbReference type="PANTHER" id="PTHR23026">
    <property type="entry name" value="NADPH NITROREDUCTASE"/>
    <property type="match status" value="1"/>
</dbReference>
<protein>
    <submittedName>
        <fullName evidence="2">NAD(P)H nitroreductase</fullName>
    </submittedName>
</protein>
<dbReference type="EMBL" id="BOMY01000039">
    <property type="protein sequence ID" value="GIF23345.1"/>
    <property type="molecule type" value="Genomic_DNA"/>
</dbReference>
<dbReference type="PANTHER" id="PTHR23026:SF123">
    <property type="entry name" value="NAD(P)H NITROREDUCTASE RV3131-RELATED"/>
    <property type="match status" value="1"/>
</dbReference>
<dbReference type="InterPro" id="IPR050627">
    <property type="entry name" value="Nitroreductase/BluB"/>
</dbReference>
<dbReference type="InterPro" id="IPR000415">
    <property type="entry name" value="Nitroreductase-like"/>
</dbReference>
<comment type="caution">
    <text evidence="2">The sequence shown here is derived from an EMBL/GenBank/DDBJ whole genome shotgun (WGS) entry which is preliminary data.</text>
</comment>
<evidence type="ECO:0000313" key="2">
    <source>
        <dbReference type="EMBL" id="GIF23345.1"/>
    </source>
</evidence>
<gene>
    <name evidence="2" type="ORF">Ate02nite_60750</name>
</gene>
<feature type="region of interest" description="Disordered" evidence="1">
    <location>
        <begin position="303"/>
        <end position="326"/>
    </location>
</feature>
<organism evidence="2 3">
    <name type="scientific">Paractinoplanes tereljensis</name>
    <dbReference type="NCBI Taxonomy" id="571912"/>
    <lineage>
        <taxon>Bacteria</taxon>
        <taxon>Bacillati</taxon>
        <taxon>Actinomycetota</taxon>
        <taxon>Actinomycetes</taxon>
        <taxon>Micromonosporales</taxon>
        <taxon>Micromonosporaceae</taxon>
        <taxon>Paractinoplanes</taxon>
    </lineage>
</organism>
<sequence length="326" mass="35305">MKVLEQAAEASLHAPSVFNTQPWTWRVVGNTLELYADPTRKLDSTDPDGRLLTISCGAALHHARTALAAAGWSAAVERWPDSSRPDLLARITLGEEVPADPESQRMAAALPRRRTDRRAFGEQEVTEFELTKLRRFVEAEGAYLHVVRPDQVVMLAISAELAGSAELDDPAYRAELQRWTNRPGFSGDGVPPATAVRSELRRVPVRDFTPGGTLGLAPGSAHDQGAAYVIVFGLDDQPANLLRGGEALSALLLLATADGLATAPFSDAVEVEWPRHLLRSMIADIGEPYVVVRLGYASAREPLPAAPRRSAGEAVVVEQTTRRRSP</sequence>